<evidence type="ECO:0000256" key="1">
    <source>
        <dbReference type="SAM" id="MobiDB-lite"/>
    </source>
</evidence>
<dbReference type="AlphaFoldDB" id="A0AAQ3WG59"/>
<organism evidence="2 3">
    <name type="scientific">Paspalum notatum var. saurae</name>
    <dbReference type="NCBI Taxonomy" id="547442"/>
    <lineage>
        <taxon>Eukaryota</taxon>
        <taxon>Viridiplantae</taxon>
        <taxon>Streptophyta</taxon>
        <taxon>Embryophyta</taxon>
        <taxon>Tracheophyta</taxon>
        <taxon>Spermatophyta</taxon>
        <taxon>Magnoliopsida</taxon>
        <taxon>Liliopsida</taxon>
        <taxon>Poales</taxon>
        <taxon>Poaceae</taxon>
        <taxon>PACMAD clade</taxon>
        <taxon>Panicoideae</taxon>
        <taxon>Andropogonodae</taxon>
        <taxon>Paspaleae</taxon>
        <taxon>Paspalinae</taxon>
        <taxon>Paspalum</taxon>
    </lineage>
</organism>
<feature type="region of interest" description="Disordered" evidence="1">
    <location>
        <begin position="161"/>
        <end position="181"/>
    </location>
</feature>
<accession>A0AAQ3WG59</accession>
<sequence length="181" mass="17985">MPPLAQPARLSLPAFLSPARRTGIGSSSSRTRTRRPTPAAGATAPADPIVFGSLRSSSPLQSPPSTGFLAEPLPSCLTLNLHGHARSLPPLTSMATPASCLPRPPWPRPARLSCGSSAAEQGSRLGGGCGGEARRRGCQGCCCHRRGAGCGGGAEAAAAGGEAQAAAGRRGGEASGGWAAV</sequence>
<gene>
    <name evidence="2" type="ORF">U9M48_010075</name>
</gene>
<dbReference type="EMBL" id="CP144746">
    <property type="protein sequence ID" value="WVZ59998.1"/>
    <property type="molecule type" value="Genomic_DNA"/>
</dbReference>
<name>A0AAQ3WG59_PASNO</name>
<feature type="compositionally biased region" description="Low complexity" evidence="1">
    <location>
        <begin position="19"/>
        <end position="46"/>
    </location>
</feature>
<proteinExistence type="predicted"/>
<feature type="region of interest" description="Disordered" evidence="1">
    <location>
        <begin position="1"/>
        <end position="66"/>
    </location>
</feature>
<protein>
    <submittedName>
        <fullName evidence="2">Uncharacterized protein</fullName>
    </submittedName>
</protein>
<reference evidence="2 3" key="1">
    <citation type="submission" date="2024-02" db="EMBL/GenBank/DDBJ databases">
        <title>High-quality chromosome-scale genome assembly of Pensacola bahiagrass (Paspalum notatum Flugge var. saurae).</title>
        <authorList>
            <person name="Vega J.M."/>
            <person name="Podio M."/>
            <person name="Orjuela J."/>
            <person name="Siena L.A."/>
            <person name="Pessino S.C."/>
            <person name="Combes M.C."/>
            <person name="Mariac C."/>
            <person name="Albertini E."/>
            <person name="Pupilli F."/>
            <person name="Ortiz J.P.A."/>
            <person name="Leblanc O."/>
        </authorList>
    </citation>
    <scope>NUCLEOTIDE SEQUENCE [LARGE SCALE GENOMIC DNA]</scope>
    <source>
        <strain evidence="2">R1</strain>
        <tissue evidence="2">Leaf</tissue>
    </source>
</reference>
<evidence type="ECO:0000313" key="2">
    <source>
        <dbReference type="EMBL" id="WVZ59998.1"/>
    </source>
</evidence>
<feature type="compositionally biased region" description="Low complexity" evidence="1">
    <location>
        <begin position="53"/>
        <end position="65"/>
    </location>
</feature>
<keyword evidence="3" id="KW-1185">Reference proteome</keyword>
<dbReference type="Proteomes" id="UP001341281">
    <property type="component" value="Chromosome 02"/>
</dbReference>
<evidence type="ECO:0000313" key="3">
    <source>
        <dbReference type="Proteomes" id="UP001341281"/>
    </source>
</evidence>